<keyword evidence="3" id="KW-0472">Membrane</keyword>
<keyword evidence="3" id="KW-1133">Transmembrane helix</keyword>
<gene>
    <name evidence="4" type="ORF">PVK06_036586</name>
</gene>
<accession>A0ABR0NKB1</accession>
<keyword evidence="1" id="KW-0645">Protease</keyword>
<evidence type="ECO:0000256" key="2">
    <source>
        <dbReference type="ARBA" id="ARBA00022801"/>
    </source>
</evidence>
<reference evidence="4 5" key="1">
    <citation type="submission" date="2023-03" db="EMBL/GenBank/DDBJ databases">
        <title>WGS of Gossypium arboreum.</title>
        <authorList>
            <person name="Yu D."/>
        </authorList>
    </citation>
    <scope>NUCLEOTIDE SEQUENCE [LARGE SCALE GENOMIC DNA]</scope>
    <source>
        <tissue evidence="4">Leaf</tissue>
    </source>
</reference>
<dbReference type="EMBL" id="JARKNE010000010">
    <property type="protein sequence ID" value="KAK5795325.1"/>
    <property type="molecule type" value="Genomic_DNA"/>
</dbReference>
<dbReference type="InterPro" id="IPR009003">
    <property type="entry name" value="Peptidase_S1_PA"/>
</dbReference>
<name>A0ABR0NKB1_GOSAR</name>
<proteinExistence type="predicted"/>
<keyword evidence="2" id="KW-0378">Hydrolase</keyword>
<evidence type="ECO:0000313" key="5">
    <source>
        <dbReference type="Proteomes" id="UP001358586"/>
    </source>
</evidence>
<dbReference type="SUPFAM" id="SSF50494">
    <property type="entry name" value="Trypsin-like serine proteases"/>
    <property type="match status" value="1"/>
</dbReference>
<evidence type="ECO:0000313" key="4">
    <source>
        <dbReference type="EMBL" id="KAK5795325.1"/>
    </source>
</evidence>
<dbReference type="Gene3D" id="2.40.10.120">
    <property type="match status" value="1"/>
</dbReference>
<sequence>MQPSIRETGSLNDLSNLLYLSRNFKVNVFEQVFYCCYFLAFFLCCSGGTLLDSEGNLIGINTAIFTQTGTSAGVGFAIPSSTVLKIVPQLIKFGKE</sequence>
<dbReference type="InterPro" id="IPR051201">
    <property type="entry name" value="Chloro_Bact_Ser_Proteases"/>
</dbReference>
<protein>
    <recommendedName>
        <fullName evidence="6">Protease Do-like 8, chloroplastic</fullName>
    </recommendedName>
</protein>
<dbReference type="PANTHER" id="PTHR43343:SF3">
    <property type="entry name" value="PROTEASE DO-LIKE 8, CHLOROPLASTIC"/>
    <property type="match status" value="1"/>
</dbReference>
<evidence type="ECO:0008006" key="6">
    <source>
        <dbReference type="Google" id="ProtNLM"/>
    </source>
</evidence>
<keyword evidence="3" id="KW-0812">Transmembrane</keyword>
<comment type="caution">
    <text evidence="4">The sequence shown here is derived from an EMBL/GenBank/DDBJ whole genome shotgun (WGS) entry which is preliminary data.</text>
</comment>
<dbReference type="PANTHER" id="PTHR43343">
    <property type="entry name" value="PEPTIDASE S12"/>
    <property type="match status" value="1"/>
</dbReference>
<organism evidence="4 5">
    <name type="scientific">Gossypium arboreum</name>
    <name type="common">Tree cotton</name>
    <name type="synonym">Gossypium nanking</name>
    <dbReference type="NCBI Taxonomy" id="29729"/>
    <lineage>
        <taxon>Eukaryota</taxon>
        <taxon>Viridiplantae</taxon>
        <taxon>Streptophyta</taxon>
        <taxon>Embryophyta</taxon>
        <taxon>Tracheophyta</taxon>
        <taxon>Spermatophyta</taxon>
        <taxon>Magnoliopsida</taxon>
        <taxon>eudicotyledons</taxon>
        <taxon>Gunneridae</taxon>
        <taxon>Pentapetalae</taxon>
        <taxon>rosids</taxon>
        <taxon>malvids</taxon>
        <taxon>Malvales</taxon>
        <taxon>Malvaceae</taxon>
        <taxon>Malvoideae</taxon>
        <taxon>Gossypium</taxon>
    </lineage>
</organism>
<feature type="transmembrane region" description="Helical" evidence="3">
    <location>
        <begin position="31"/>
        <end position="51"/>
    </location>
</feature>
<evidence type="ECO:0000256" key="1">
    <source>
        <dbReference type="ARBA" id="ARBA00022670"/>
    </source>
</evidence>
<evidence type="ECO:0000256" key="3">
    <source>
        <dbReference type="SAM" id="Phobius"/>
    </source>
</evidence>
<keyword evidence="5" id="KW-1185">Reference proteome</keyword>
<dbReference type="Proteomes" id="UP001358586">
    <property type="component" value="Chromosome 10"/>
</dbReference>